<dbReference type="AlphaFoldDB" id="A0AAE3R6A1"/>
<proteinExistence type="predicted"/>
<name>A0AAE3R6A1_9BACT</name>
<keyword evidence="3" id="KW-1185">Reference proteome</keyword>
<keyword evidence="1" id="KW-0732">Signal</keyword>
<sequence length="170" mass="18759">MKINYIAIVLLAVSSILMSSCMEEEDFHYTDPTLVEFKNDRFGLTAQPANNTANTFNSRTVKQGLVRDSILVQLVGPQKSVETEINYVVDGPNSSNAVTTAEEGINFNFETTKGKVIIPANSSFGYIKLSLLSGIAEGETQTKRIVFTLMGNEDIGPSQNYKIFTYTITR</sequence>
<evidence type="ECO:0000313" key="3">
    <source>
        <dbReference type="Proteomes" id="UP001232063"/>
    </source>
</evidence>
<dbReference type="EMBL" id="JASJOU010000011">
    <property type="protein sequence ID" value="MDJ1504426.1"/>
    <property type="molecule type" value="Genomic_DNA"/>
</dbReference>
<feature type="signal peptide" evidence="1">
    <location>
        <begin position="1"/>
        <end position="19"/>
    </location>
</feature>
<dbReference type="PROSITE" id="PS51257">
    <property type="entry name" value="PROKAR_LIPOPROTEIN"/>
    <property type="match status" value="1"/>
</dbReference>
<dbReference type="Proteomes" id="UP001232063">
    <property type="component" value="Unassembled WGS sequence"/>
</dbReference>
<evidence type="ECO:0008006" key="4">
    <source>
        <dbReference type="Google" id="ProtNLM"/>
    </source>
</evidence>
<comment type="caution">
    <text evidence="2">The sequence shown here is derived from an EMBL/GenBank/DDBJ whole genome shotgun (WGS) entry which is preliminary data.</text>
</comment>
<evidence type="ECO:0000313" key="2">
    <source>
        <dbReference type="EMBL" id="MDJ1504426.1"/>
    </source>
</evidence>
<reference evidence="2" key="1">
    <citation type="submission" date="2023-05" db="EMBL/GenBank/DDBJ databases">
        <authorList>
            <person name="Zhang X."/>
        </authorList>
    </citation>
    <scope>NUCLEOTIDE SEQUENCE</scope>
    <source>
        <strain evidence="2">BD1B2-1</strain>
    </source>
</reference>
<feature type="chain" id="PRO_5042026172" description="DUF4843 domain-containing protein" evidence="1">
    <location>
        <begin position="20"/>
        <end position="170"/>
    </location>
</feature>
<dbReference type="RefSeq" id="WP_314515685.1">
    <property type="nucleotide sequence ID" value="NZ_JASJOU010000011.1"/>
</dbReference>
<gene>
    <name evidence="2" type="ORF">QNI22_27445</name>
</gene>
<accession>A0AAE3R6A1</accession>
<organism evidence="2 3">
    <name type="scientific">Xanthocytophaga agilis</name>
    <dbReference type="NCBI Taxonomy" id="3048010"/>
    <lineage>
        <taxon>Bacteria</taxon>
        <taxon>Pseudomonadati</taxon>
        <taxon>Bacteroidota</taxon>
        <taxon>Cytophagia</taxon>
        <taxon>Cytophagales</taxon>
        <taxon>Rhodocytophagaceae</taxon>
        <taxon>Xanthocytophaga</taxon>
    </lineage>
</organism>
<evidence type="ECO:0000256" key="1">
    <source>
        <dbReference type="SAM" id="SignalP"/>
    </source>
</evidence>
<protein>
    <recommendedName>
        <fullName evidence="4">DUF4843 domain-containing protein</fullName>
    </recommendedName>
</protein>